<evidence type="ECO:0000256" key="1">
    <source>
        <dbReference type="ARBA" id="ARBA00022741"/>
    </source>
</evidence>
<organism evidence="4 5">
    <name type="scientific">Allohahella marinimesophila</name>
    <dbReference type="NCBI Taxonomy" id="1054972"/>
    <lineage>
        <taxon>Bacteria</taxon>
        <taxon>Pseudomonadati</taxon>
        <taxon>Pseudomonadota</taxon>
        <taxon>Gammaproteobacteria</taxon>
        <taxon>Oceanospirillales</taxon>
        <taxon>Hahellaceae</taxon>
        <taxon>Allohahella</taxon>
    </lineage>
</organism>
<dbReference type="RefSeq" id="WP_344804994.1">
    <property type="nucleotide sequence ID" value="NZ_BAABBO010000007.1"/>
</dbReference>
<dbReference type="InterPro" id="IPR003439">
    <property type="entry name" value="ABC_transporter-like_ATP-bd"/>
</dbReference>
<evidence type="ECO:0000313" key="5">
    <source>
        <dbReference type="Proteomes" id="UP001501337"/>
    </source>
</evidence>
<dbReference type="GO" id="GO:0005524">
    <property type="term" value="F:ATP binding"/>
    <property type="evidence" value="ECO:0007669"/>
    <property type="project" value="UniProtKB-KW"/>
</dbReference>
<dbReference type="InterPro" id="IPR015854">
    <property type="entry name" value="ABC_transpr_LolD-like"/>
</dbReference>
<keyword evidence="5" id="KW-1185">Reference proteome</keyword>
<evidence type="ECO:0000259" key="3">
    <source>
        <dbReference type="PROSITE" id="PS50893"/>
    </source>
</evidence>
<keyword evidence="1" id="KW-0547">Nucleotide-binding</keyword>
<dbReference type="Proteomes" id="UP001501337">
    <property type="component" value="Unassembled WGS sequence"/>
</dbReference>
<proteinExistence type="predicted"/>
<feature type="domain" description="ABC transporter" evidence="3">
    <location>
        <begin position="26"/>
        <end position="272"/>
    </location>
</feature>
<keyword evidence="2 4" id="KW-0067">ATP-binding</keyword>
<dbReference type="PANTHER" id="PTHR24220">
    <property type="entry name" value="IMPORT ATP-BINDING PROTEIN"/>
    <property type="match status" value="1"/>
</dbReference>
<accession>A0ABP7P130</accession>
<dbReference type="Pfam" id="PF00005">
    <property type="entry name" value="ABC_tran"/>
    <property type="match status" value="1"/>
</dbReference>
<dbReference type="EMBL" id="BAABBO010000007">
    <property type="protein sequence ID" value="GAA3957923.1"/>
    <property type="molecule type" value="Genomic_DNA"/>
</dbReference>
<dbReference type="PROSITE" id="PS50893">
    <property type="entry name" value="ABC_TRANSPORTER_2"/>
    <property type="match status" value="1"/>
</dbReference>
<dbReference type="InterPro" id="IPR027417">
    <property type="entry name" value="P-loop_NTPase"/>
</dbReference>
<dbReference type="InterPro" id="IPR003593">
    <property type="entry name" value="AAA+_ATPase"/>
</dbReference>
<dbReference type="SUPFAM" id="SSF52540">
    <property type="entry name" value="P-loop containing nucleoside triphosphate hydrolases"/>
    <property type="match status" value="1"/>
</dbReference>
<gene>
    <name evidence="4" type="primary">phnC_2</name>
    <name evidence="4" type="ORF">GCM10022278_15520</name>
</gene>
<protein>
    <submittedName>
        <fullName evidence="4">Phosphonate ABC transporter ATP-binding protein</fullName>
    </submittedName>
</protein>
<dbReference type="SMART" id="SM00382">
    <property type="entry name" value="AAA"/>
    <property type="match status" value="1"/>
</dbReference>
<dbReference type="InterPro" id="IPR017871">
    <property type="entry name" value="ABC_transporter-like_CS"/>
</dbReference>
<name>A0ABP7P130_9GAMM</name>
<evidence type="ECO:0000313" key="4">
    <source>
        <dbReference type="EMBL" id="GAA3957923.1"/>
    </source>
</evidence>
<dbReference type="PANTHER" id="PTHR24220:SF659">
    <property type="entry name" value="TRANSPORTER, PUTATIVE-RELATED"/>
    <property type="match status" value="1"/>
</dbReference>
<sequence>MLPLTRTLPADAFCSSSRQSRTSAAVKVEALCKRYDTNTPNIFSDVSFSIGTGESVAIIGPNGAGKSTLLKCCVRLLDPDSGSVFFNDQCLTTMTARDLRRFRSRIGFVFQKHQLISGLSALSNVLHGSLAGRPGPRGWTRHLAGRQTCEQAMHCLELVGLSEVAQRPVGRLSGGQSQRVAIARALMQSPALLIADEPTASLDPQASEALMGLLRDLSTKSGITLLFVSHELRHATDYADRVLGLSGGTLQLDRASSSLCLNELQDFFTLEKYRVAS</sequence>
<comment type="caution">
    <text evidence="4">The sequence shown here is derived from an EMBL/GenBank/DDBJ whole genome shotgun (WGS) entry which is preliminary data.</text>
</comment>
<reference evidence="5" key="1">
    <citation type="journal article" date="2019" name="Int. J. Syst. Evol. Microbiol.">
        <title>The Global Catalogue of Microorganisms (GCM) 10K type strain sequencing project: providing services to taxonomists for standard genome sequencing and annotation.</title>
        <authorList>
            <consortium name="The Broad Institute Genomics Platform"/>
            <consortium name="The Broad Institute Genome Sequencing Center for Infectious Disease"/>
            <person name="Wu L."/>
            <person name="Ma J."/>
        </authorList>
    </citation>
    <scope>NUCLEOTIDE SEQUENCE [LARGE SCALE GENOMIC DNA]</scope>
    <source>
        <strain evidence="5">JCM 17555</strain>
    </source>
</reference>
<dbReference type="PROSITE" id="PS00211">
    <property type="entry name" value="ABC_TRANSPORTER_1"/>
    <property type="match status" value="1"/>
</dbReference>
<dbReference type="Gene3D" id="3.40.50.300">
    <property type="entry name" value="P-loop containing nucleotide triphosphate hydrolases"/>
    <property type="match status" value="1"/>
</dbReference>
<evidence type="ECO:0000256" key="2">
    <source>
        <dbReference type="ARBA" id="ARBA00022840"/>
    </source>
</evidence>